<evidence type="ECO:0000313" key="3">
    <source>
        <dbReference type="EMBL" id="VDL78435.1"/>
    </source>
</evidence>
<feature type="domain" description="MADF" evidence="2">
    <location>
        <begin position="10"/>
        <end position="113"/>
    </location>
</feature>
<reference evidence="3 4" key="2">
    <citation type="submission" date="2018-11" db="EMBL/GenBank/DDBJ databases">
        <authorList>
            <consortium name="Pathogen Informatics"/>
        </authorList>
    </citation>
    <scope>NUCLEOTIDE SEQUENCE [LARGE SCALE GENOMIC DNA]</scope>
</reference>
<evidence type="ECO:0000256" key="1">
    <source>
        <dbReference type="SAM" id="MobiDB-lite"/>
    </source>
</evidence>
<proteinExistence type="predicted"/>
<dbReference type="GO" id="GO:0005634">
    <property type="term" value="C:nucleus"/>
    <property type="evidence" value="ECO:0007669"/>
    <property type="project" value="TreeGrafter"/>
</dbReference>
<dbReference type="InterPro" id="IPR039353">
    <property type="entry name" value="TF_Adf1"/>
</dbReference>
<dbReference type="WBParaSite" id="NBR_0001484001-mRNA-1">
    <property type="protein sequence ID" value="NBR_0001484001-mRNA-1"/>
    <property type="gene ID" value="NBR_0001484001"/>
</dbReference>
<dbReference type="GO" id="GO:0005667">
    <property type="term" value="C:transcription regulator complex"/>
    <property type="evidence" value="ECO:0007669"/>
    <property type="project" value="TreeGrafter"/>
</dbReference>
<gene>
    <name evidence="3" type="ORF">NBR_LOCUS14841</name>
</gene>
<dbReference type="PANTHER" id="PTHR12243">
    <property type="entry name" value="MADF DOMAIN TRANSCRIPTION FACTOR"/>
    <property type="match status" value="1"/>
</dbReference>
<name>A0A0N4YDV9_NIPBR</name>
<dbReference type="PANTHER" id="PTHR12243:SF67">
    <property type="entry name" value="COREPRESSOR OF PANGOLIN, ISOFORM A-RELATED"/>
    <property type="match status" value="1"/>
</dbReference>
<dbReference type="GO" id="GO:0006357">
    <property type="term" value="P:regulation of transcription by RNA polymerase II"/>
    <property type="evidence" value="ECO:0007669"/>
    <property type="project" value="TreeGrafter"/>
</dbReference>
<dbReference type="InterPro" id="IPR006578">
    <property type="entry name" value="MADF-dom"/>
</dbReference>
<organism evidence="5">
    <name type="scientific">Nippostrongylus brasiliensis</name>
    <name type="common">Rat hookworm</name>
    <dbReference type="NCBI Taxonomy" id="27835"/>
    <lineage>
        <taxon>Eukaryota</taxon>
        <taxon>Metazoa</taxon>
        <taxon>Ecdysozoa</taxon>
        <taxon>Nematoda</taxon>
        <taxon>Chromadorea</taxon>
        <taxon>Rhabditida</taxon>
        <taxon>Rhabditina</taxon>
        <taxon>Rhabditomorpha</taxon>
        <taxon>Strongyloidea</taxon>
        <taxon>Heligmosomidae</taxon>
        <taxon>Nippostrongylus</taxon>
    </lineage>
</organism>
<dbReference type="Proteomes" id="UP000271162">
    <property type="component" value="Unassembled WGS sequence"/>
</dbReference>
<evidence type="ECO:0000313" key="4">
    <source>
        <dbReference type="Proteomes" id="UP000271162"/>
    </source>
</evidence>
<keyword evidence="4" id="KW-1185">Reference proteome</keyword>
<dbReference type="SMART" id="SM00595">
    <property type="entry name" value="MADF"/>
    <property type="match status" value="1"/>
</dbReference>
<evidence type="ECO:0000313" key="5">
    <source>
        <dbReference type="WBParaSite" id="NBR_0001484001-mRNA-1"/>
    </source>
</evidence>
<dbReference type="EMBL" id="UYSL01021511">
    <property type="protein sequence ID" value="VDL78435.1"/>
    <property type="molecule type" value="Genomic_DNA"/>
</dbReference>
<evidence type="ECO:0000259" key="2">
    <source>
        <dbReference type="PROSITE" id="PS51029"/>
    </source>
</evidence>
<feature type="region of interest" description="Disordered" evidence="1">
    <location>
        <begin position="131"/>
        <end position="161"/>
    </location>
</feature>
<feature type="compositionally biased region" description="Low complexity" evidence="1">
    <location>
        <begin position="136"/>
        <end position="151"/>
    </location>
</feature>
<dbReference type="AlphaFoldDB" id="A0A0N4YDV9"/>
<dbReference type="PROSITE" id="PS51029">
    <property type="entry name" value="MADF"/>
    <property type="match status" value="1"/>
</dbReference>
<dbReference type="Pfam" id="PF10545">
    <property type="entry name" value="MADF_DNA_bdg"/>
    <property type="match status" value="1"/>
</dbReference>
<protein>
    <submittedName>
        <fullName evidence="5">MADF domain-containing protein</fullName>
    </submittedName>
</protein>
<sequence length="236" mass="27294">MWRNTEEKFTLIDTVRAFPELWDDKHPQFKDGIKRSQAWAVVKRDLEKCLGKDFSDDVLKRAFKNLKDTYRRKLKEIKDHNMRSTGSDVSDNVEKIKSWMFFDALTFLDPIMDQGNRVAVKVEDNENLIDLDEIQSPATSQSSSRSRTPQAGSSFDAAENWTKDRSNRLGRKLEGLAAAINSPKDSNARMDRADINGMRLAGTLHEMKESKPAIYPEWIIRTEEFMLQMTRALYEP</sequence>
<accession>A0A0N4YDV9</accession>
<reference evidence="5" key="1">
    <citation type="submission" date="2017-02" db="UniProtKB">
        <authorList>
            <consortium name="WormBaseParasite"/>
        </authorList>
    </citation>
    <scope>IDENTIFICATION</scope>
</reference>